<evidence type="ECO:0000256" key="2">
    <source>
        <dbReference type="ARBA" id="ARBA00005402"/>
    </source>
</evidence>
<evidence type="ECO:0000256" key="6">
    <source>
        <dbReference type="SAM" id="MobiDB-lite"/>
    </source>
</evidence>
<dbReference type="Pfam" id="PF01222">
    <property type="entry name" value="ERG4_ERG24"/>
    <property type="match status" value="1"/>
</dbReference>
<feature type="transmembrane region" description="Helical" evidence="7">
    <location>
        <begin position="582"/>
        <end position="604"/>
    </location>
</feature>
<feature type="transmembrane region" description="Helical" evidence="7">
    <location>
        <begin position="399"/>
        <end position="428"/>
    </location>
</feature>
<evidence type="ECO:0000313" key="8">
    <source>
        <dbReference type="EMBL" id="KAK8762201.1"/>
    </source>
</evidence>
<feature type="transmembrane region" description="Helical" evidence="7">
    <location>
        <begin position="522"/>
        <end position="545"/>
    </location>
</feature>
<feature type="transmembrane region" description="Helical" evidence="7">
    <location>
        <begin position="681"/>
        <end position="703"/>
    </location>
</feature>
<keyword evidence="9" id="KW-1185">Reference proteome</keyword>
<dbReference type="Proteomes" id="UP001321473">
    <property type="component" value="Unassembled WGS sequence"/>
</dbReference>
<dbReference type="GO" id="GO:0005637">
    <property type="term" value="C:nuclear inner membrane"/>
    <property type="evidence" value="ECO:0007669"/>
    <property type="project" value="TreeGrafter"/>
</dbReference>
<comment type="subcellular location">
    <subcellularLocation>
        <location evidence="1">Membrane</location>
        <topology evidence="1">Multi-pass membrane protein</topology>
    </subcellularLocation>
</comment>
<accession>A0AAQ4DIB1</accession>
<feature type="transmembrane region" description="Helical" evidence="7">
    <location>
        <begin position="650"/>
        <end position="669"/>
    </location>
</feature>
<evidence type="ECO:0000256" key="5">
    <source>
        <dbReference type="ARBA" id="ARBA00023136"/>
    </source>
</evidence>
<comment type="similarity">
    <text evidence="2">Belongs to the ERG4/ERG24 family.</text>
</comment>
<evidence type="ECO:0000313" key="9">
    <source>
        <dbReference type="Proteomes" id="UP001321473"/>
    </source>
</evidence>
<dbReference type="Gene3D" id="1.20.120.1630">
    <property type="match status" value="1"/>
</dbReference>
<dbReference type="AlphaFoldDB" id="A0AAQ4DIB1"/>
<comment type="caution">
    <text evidence="8">The sequence shown here is derived from an EMBL/GenBank/DDBJ whole genome shotgun (WGS) entry which is preliminary data.</text>
</comment>
<dbReference type="GO" id="GO:0050613">
    <property type="term" value="F:Delta14-sterol reductase activity"/>
    <property type="evidence" value="ECO:0007669"/>
    <property type="project" value="TreeGrafter"/>
</dbReference>
<evidence type="ECO:0000256" key="7">
    <source>
        <dbReference type="SAM" id="Phobius"/>
    </source>
</evidence>
<feature type="compositionally biased region" description="Basic and acidic residues" evidence="6">
    <location>
        <begin position="285"/>
        <end position="295"/>
    </location>
</feature>
<feature type="compositionally biased region" description="Low complexity" evidence="6">
    <location>
        <begin position="182"/>
        <end position="206"/>
    </location>
</feature>
<feature type="compositionally biased region" description="Polar residues" evidence="6">
    <location>
        <begin position="325"/>
        <end position="351"/>
    </location>
</feature>
<feature type="compositionally biased region" description="Low complexity" evidence="6">
    <location>
        <begin position="352"/>
        <end position="363"/>
    </location>
</feature>
<feature type="compositionally biased region" description="Low complexity" evidence="6">
    <location>
        <begin position="134"/>
        <end position="148"/>
    </location>
</feature>
<gene>
    <name evidence="8" type="ORF">V5799_026531</name>
</gene>
<proteinExistence type="inferred from homology"/>
<sequence length="816" mass="89469">MASGGAFVVDKASVETERLKRTGISAPGWLPRRRVLHECSTSRATLCQIQFVDCSVAVVRLSSVTKTESTVSRTTRSSRTMSPRSRSKTPTKRATSRSRSRSAGRSATTTTTASSSSRTSRSPGRKAVSPRAPSPTKKTPGKSPTKRSPAAKSPGRTPAKSPGRTPASKSPGRAPAKVTRLKSPGSPKSPAARSPGRPRSPAAKSPGRPRSPAAKSPGRPKSPAAKSPARRTPAAAKTTRATSKSPARTPTQRRKSVSPTREKDTSSQRAAPSRIPTASTSATTLEERSPAHDRSSLATPLAFTVSQPVVNLGSTNSITRRIVSTGTSTEESPQVYSAQTQRSSARISTMRSSAPASSKSPLLGTYSLEDEGEAPSMKSHAPAVEGKSRWRFIPQLPRVTLRFGLGATLGALFWFFLLPSLAVVIYLVCQKESCTVLKVPPLSRNVNSYFHWKLYALYAAFLVLQAVLQALPLGRRVQGFPSKALKQRVAYDYRLNGWVNLLGTVALFGALTYYRFPMVIPYRYILPLLVTTVVFAPVLSLLLYIKGRFAPWHHRFPPGNTGNVLNDYVKGRELSPRIGQTFDLAALCFRCGLLTWVVLLGSMAFQEYTTQGCFDYGFATSAVCQFLYICMVFFDEEYFLSSAFVTDDGLGYVAVAGNLVLMPFVSALPAKFLLEQRPRTLPWYCLAGIGLLFLIGLGAMHFAHKRKYQLKRNWPDPTSRGPGLDYLVDNQGNRLLVSGLWAVVRHPNYLGDLLCHLAFALPCGHRHLLPFYSMLLSTVFLVARTVSVESKCRQRYGDLWTRYTQRVKHRLVPYIF</sequence>
<dbReference type="PANTHER" id="PTHR21257">
    <property type="entry name" value="DELTA(14)-STEROL REDUCTASE"/>
    <property type="match status" value="1"/>
</dbReference>
<organism evidence="8 9">
    <name type="scientific">Amblyomma americanum</name>
    <name type="common">Lone star tick</name>
    <dbReference type="NCBI Taxonomy" id="6943"/>
    <lineage>
        <taxon>Eukaryota</taxon>
        <taxon>Metazoa</taxon>
        <taxon>Ecdysozoa</taxon>
        <taxon>Arthropoda</taxon>
        <taxon>Chelicerata</taxon>
        <taxon>Arachnida</taxon>
        <taxon>Acari</taxon>
        <taxon>Parasitiformes</taxon>
        <taxon>Ixodida</taxon>
        <taxon>Ixodoidea</taxon>
        <taxon>Ixodidae</taxon>
        <taxon>Amblyomminae</taxon>
        <taxon>Amblyomma</taxon>
    </lineage>
</organism>
<dbReference type="InterPro" id="IPR001171">
    <property type="entry name" value="ERG24_DHCR-like"/>
</dbReference>
<feature type="region of interest" description="Disordered" evidence="6">
    <location>
        <begin position="325"/>
        <end position="365"/>
    </location>
</feature>
<dbReference type="GO" id="GO:0006695">
    <property type="term" value="P:cholesterol biosynthetic process"/>
    <property type="evidence" value="ECO:0007669"/>
    <property type="project" value="TreeGrafter"/>
</dbReference>
<keyword evidence="5 7" id="KW-0472">Membrane</keyword>
<feature type="compositionally biased region" description="Low complexity" evidence="6">
    <location>
        <begin position="222"/>
        <end position="247"/>
    </location>
</feature>
<feature type="transmembrane region" description="Helical" evidence="7">
    <location>
        <begin position="455"/>
        <end position="474"/>
    </location>
</feature>
<keyword evidence="3 7" id="KW-0812">Transmembrane</keyword>
<name>A0AAQ4DIB1_AMBAM</name>
<dbReference type="EMBL" id="JARKHS020030361">
    <property type="protein sequence ID" value="KAK8762201.1"/>
    <property type="molecule type" value="Genomic_DNA"/>
</dbReference>
<feature type="transmembrane region" description="Helical" evidence="7">
    <location>
        <begin position="616"/>
        <end position="634"/>
    </location>
</feature>
<feature type="compositionally biased region" description="Low complexity" evidence="6">
    <location>
        <begin position="64"/>
        <end position="84"/>
    </location>
</feature>
<dbReference type="GO" id="GO:0005789">
    <property type="term" value="C:endoplasmic reticulum membrane"/>
    <property type="evidence" value="ECO:0007669"/>
    <property type="project" value="TreeGrafter"/>
</dbReference>
<evidence type="ECO:0008006" key="10">
    <source>
        <dbReference type="Google" id="ProtNLM"/>
    </source>
</evidence>
<feature type="compositionally biased region" description="Basic residues" evidence="6">
    <location>
        <begin position="85"/>
        <end position="102"/>
    </location>
</feature>
<evidence type="ECO:0000256" key="1">
    <source>
        <dbReference type="ARBA" id="ARBA00004141"/>
    </source>
</evidence>
<protein>
    <recommendedName>
        <fullName evidence="10">Lamin-B receptor</fullName>
    </recommendedName>
</protein>
<feature type="transmembrane region" description="Helical" evidence="7">
    <location>
        <begin position="495"/>
        <end position="516"/>
    </location>
</feature>
<keyword evidence="4 7" id="KW-1133">Transmembrane helix</keyword>
<reference evidence="8 9" key="1">
    <citation type="journal article" date="2023" name="Arcadia Sci">
        <title>De novo assembly of a long-read Amblyomma americanum tick genome.</title>
        <authorList>
            <person name="Chou S."/>
            <person name="Poskanzer K.E."/>
            <person name="Rollins M."/>
            <person name="Thuy-Boun P.S."/>
        </authorList>
    </citation>
    <scope>NUCLEOTIDE SEQUENCE [LARGE SCALE GENOMIC DNA]</scope>
    <source>
        <strain evidence="8">F_SG_1</strain>
        <tissue evidence="8">Salivary glands</tissue>
    </source>
</reference>
<feature type="region of interest" description="Disordered" evidence="6">
    <location>
        <begin position="64"/>
        <end position="296"/>
    </location>
</feature>
<evidence type="ECO:0000256" key="4">
    <source>
        <dbReference type="ARBA" id="ARBA00022989"/>
    </source>
</evidence>
<feature type="compositionally biased region" description="Low complexity" evidence="6">
    <location>
        <begin position="103"/>
        <end position="122"/>
    </location>
</feature>
<dbReference type="PANTHER" id="PTHR21257:SF52">
    <property type="entry name" value="DELTA(14)-STEROL REDUCTASE TM7SF2"/>
    <property type="match status" value="1"/>
</dbReference>
<evidence type="ECO:0000256" key="3">
    <source>
        <dbReference type="ARBA" id="ARBA00022692"/>
    </source>
</evidence>